<name>A0A941AR24_9BACI</name>
<dbReference type="Proteomes" id="UP000678228">
    <property type="component" value="Unassembled WGS sequence"/>
</dbReference>
<evidence type="ECO:0000313" key="1">
    <source>
        <dbReference type="EMBL" id="MBP3953532.1"/>
    </source>
</evidence>
<protein>
    <recommendedName>
        <fullName evidence="3">DUF4901 domain-containing protein</fullName>
    </recommendedName>
</protein>
<reference evidence="1" key="1">
    <citation type="submission" date="2021-03" db="EMBL/GenBank/DDBJ databases">
        <title>Bacillus suaedae sp. nov., isolated from Suaeda aralocaspica.</title>
        <authorList>
            <person name="Lei R.F.R."/>
        </authorList>
    </citation>
    <scope>NUCLEOTIDE SEQUENCE</scope>
    <source>
        <strain evidence="1">YZJH907-2</strain>
    </source>
</reference>
<dbReference type="EMBL" id="JAGKSQ010000015">
    <property type="protein sequence ID" value="MBP3953532.1"/>
    <property type="molecule type" value="Genomic_DNA"/>
</dbReference>
<sequence>MNELAKKIQQFISGKPHIKIVEDDYTNKVVDVNTDQIYGFVHLDEGRFEGYERIEIEDEDEQVTFDTPANITKIMETAQLFVQTFIERDVHFSMLLEWSENSYMVTYEERDPKLGVLLPHTGCTLYLTRDGFLSSANIGRTDIELEYPLIIISQEEAKKILRKAGYVQLAVQIPNQDEEDLDQMIELIYRSSHNIMGVGVDGQVETATEFMDIEEIPVREIQSIDTAATQEELLGVNQTLVKKAGEEDTVIWFDPTADIGEEEPLISSFPNTTGHFSYSNLPFEKVEDMEPLPIEKLTGKALEYLELVEGDIHEKFVLEEPLQDNNLDGLEDEEECDGEDEEDLEEYIILDSEPTQMFTLYREHQGVRIEGLEAHVHVGLYTGLIRECSVTSLSPTQAAKLNKLSMIPTISLLEAEERFFSEIEMKLSRTVKDFDDRNVYTLSYNVSFPRTGGHIEKMNAHTGEVSYVYTGIIKEEE</sequence>
<keyword evidence="2" id="KW-1185">Reference proteome</keyword>
<proteinExistence type="predicted"/>
<organism evidence="1 2">
    <name type="scientific">Halalkalibacter suaedae</name>
    <dbReference type="NCBI Taxonomy" id="2822140"/>
    <lineage>
        <taxon>Bacteria</taxon>
        <taxon>Bacillati</taxon>
        <taxon>Bacillota</taxon>
        <taxon>Bacilli</taxon>
        <taxon>Bacillales</taxon>
        <taxon>Bacillaceae</taxon>
        <taxon>Halalkalibacter</taxon>
    </lineage>
</organism>
<dbReference type="RefSeq" id="WP_210599383.1">
    <property type="nucleotide sequence ID" value="NZ_JAGKSQ010000015.1"/>
</dbReference>
<evidence type="ECO:0000313" key="2">
    <source>
        <dbReference type="Proteomes" id="UP000678228"/>
    </source>
</evidence>
<dbReference type="AlphaFoldDB" id="A0A941AR24"/>
<comment type="caution">
    <text evidence="1">The sequence shown here is derived from an EMBL/GenBank/DDBJ whole genome shotgun (WGS) entry which is preliminary data.</text>
</comment>
<gene>
    <name evidence="1" type="ORF">J7W16_20720</name>
</gene>
<evidence type="ECO:0008006" key="3">
    <source>
        <dbReference type="Google" id="ProtNLM"/>
    </source>
</evidence>
<accession>A0A941AR24</accession>